<dbReference type="Pfam" id="PF00392">
    <property type="entry name" value="GntR"/>
    <property type="match status" value="1"/>
</dbReference>
<accession>A0ABW9GWG7</accession>
<keyword evidence="3" id="KW-0804">Transcription</keyword>
<dbReference type="SUPFAM" id="SSF46785">
    <property type="entry name" value="Winged helix' DNA-binding domain"/>
    <property type="match status" value="1"/>
</dbReference>
<dbReference type="InterPro" id="IPR036390">
    <property type="entry name" value="WH_DNA-bd_sf"/>
</dbReference>
<reference evidence="5 6" key="1">
    <citation type="journal article" date="2016" name="Int. J. Syst. Evol. Microbiol.">
        <title>Peptococcus simiae sp. nov., isolated from rhesus macaque faeces and emended description of the genus Peptococcus.</title>
        <authorList>
            <person name="Shkoporov A.N."/>
            <person name="Efimov B.A."/>
            <person name="Kondova I."/>
            <person name="Ouwerling B."/>
            <person name="Chaplin A.V."/>
            <person name="Shcherbakova V.A."/>
            <person name="Langermans J.A.M."/>
        </authorList>
    </citation>
    <scope>NUCLEOTIDE SEQUENCE [LARGE SCALE GENOMIC DNA]</scope>
    <source>
        <strain evidence="5 6">M108</strain>
    </source>
</reference>
<dbReference type="Proteomes" id="UP001631949">
    <property type="component" value="Unassembled WGS sequence"/>
</dbReference>
<organism evidence="5 6">
    <name type="scientific">Peptococcus simiae</name>
    <dbReference type="NCBI Taxonomy" id="1643805"/>
    <lineage>
        <taxon>Bacteria</taxon>
        <taxon>Bacillati</taxon>
        <taxon>Bacillota</taxon>
        <taxon>Clostridia</taxon>
        <taxon>Eubacteriales</taxon>
        <taxon>Peptococcaceae</taxon>
        <taxon>Peptococcus</taxon>
    </lineage>
</organism>
<dbReference type="Gene3D" id="1.10.10.10">
    <property type="entry name" value="Winged helix-like DNA-binding domain superfamily/Winged helix DNA-binding domain"/>
    <property type="match status" value="1"/>
</dbReference>
<evidence type="ECO:0000256" key="2">
    <source>
        <dbReference type="ARBA" id="ARBA00023125"/>
    </source>
</evidence>
<dbReference type="PANTHER" id="PTHR38445:SF6">
    <property type="entry name" value="GNTR-FAMILY TRANSCRIPTIONAL REGULATOR"/>
    <property type="match status" value="1"/>
</dbReference>
<evidence type="ECO:0000256" key="1">
    <source>
        <dbReference type="ARBA" id="ARBA00023015"/>
    </source>
</evidence>
<evidence type="ECO:0000256" key="3">
    <source>
        <dbReference type="ARBA" id="ARBA00023163"/>
    </source>
</evidence>
<dbReference type="PANTHER" id="PTHR38445">
    <property type="entry name" value="HTH-TYPE TRANSCRIPTIONAL REPRESSOR YTRA"/>
    <property type="match status" value="1"/>
</dbReference>
<dbReference type="InterPro" id="IPR000524">
    <property type="entry name" value="Tscrpt_reg_HTH_GntR"/>
</dbReference>
<keyword evidence="2" id="KW-0238">DNA-binding</keyword>
<keyword evidence="6" id="KW-1185">Reference proteome</keyword>
<evidence type="ECO:0000313" key="5">
    <source>
        <dbReference type="EMBL" id="MFM9412974.1"/>
    </source>
</evidence>
<evidence type="ECO:0000313" key="6">
    <source>
        <dbReference type="Proteomes" id="UP001631949"/>
    </source>
</evidence>
<dbReference type="EMBL" id="JBJUVG010000001">
    <property type="protein sequence ID" value="MFM9412974.1"/>
    <property type="molecule type" value="Genomic_DNA"/>
</dbReference>
<protein>
    <submittedName>
        <fullName evidence="5">GntR family transcriptional regulator</fullName>
    </submittedName>
</protein>
<sequence>MGYEFDNNIPIYIQLQQHFRMRIAAGDLAPGERMPPVREIAVNYGINPNTVQRALAELERDGLAYSQRTIGRFITEDRDRIAEVRRLLAKDAVENFIKDIRPFHLSLDEVIEVLKDHWGDDDATS</sequence>
<dbReference type="SMART" id="SM00345">
    <property type="entry name" value="HTH_GNTR"/>
    <property type="match status" value="1"/>
</dbReference>
<dbReference type="PROSITE" id="PS50949">
    <property type="entry name" value="HTH_GNTR"/>
    <property type="match status" value="1"/>
</dbReference>
<name>A0ABW9GWG7_9FIRM</name>
<feature type="domain" description="HTH gntR-type" evidence="4">
    <location>
        <begin position="9"/>
        <end position="77"/>
    </location>
</feature>
<dbReference type="RefSeq" id="WP_408976592.1">
    <property type="nucleotide sequence ID" value="NZ_JBJUVG010000001.1"/>
</dbReference>
<dbReference type="CDD" id="cd07377">
    <property type="entry name" value="WHTH_GntR"/>
    <property type="match status" value="1"/>
</dbReference>
<keyword evidence="1" id="KW-0805">Transcription regulation</keyword>
<evidence type="ECO:0000259" key="4">
    <source>
        <dbReference type="PROSITE" id="PS50949"/>
    </source>
</evidence>
<comment type="caution">
    <text evidence="5">The sequence shown here is derived from an EMBL/GenBank/DDBJ whole genome shotgun (WGS) entry which is preliminary data.</text>
</comment>
<proteinExistence type="predicted"/>
<gene>
    <name evidence="5" type="ORF">ACKQTC_01095</name>
</gene>
<dbReference type="InterPro" id="IPR036388">
    <property type="entry name" value="WH-like_DNA-bd_sf"/>
</dbReference>